<sequence>MQTRRGFLQSTMAAAIASSASGCGWTLGEIKTTPSTRFSSDTLYIYTWAGYTDRDLLERFTQETGLRVVADVFDSNEAMLARIQAGGAGAYSIIYPSEYMVQKMVALGLLAELDHTLIVGLEDLFPKFQNPDYDPNSTYSVPLSWGTTGLIYNSRLLSSSPEDWEDLWTYQDQLNRRLTLLNDVREVMGASLRRLGYSYNSTNPREINQAYQELVKLRGAIASFTTDAWRPQMIVGDLLLAMCYSSDAAEVMPENEDLEYITPVSGSSLWIDTLVIPKSAPNPEGAYQWINFMLRPDIATQIVERLSFATPSLVAYRQLPQELREDPALFPPESVIANSETVSPLPPEITALFDRYWTRLTSG</sequence>
<dbReference type="Pfam" id="PF13416">
    <property type="entry name" value="SBP_bac_8"/>
    <property type="match status" value="1"/>
</dbReference>
<evidence type="ECO:0000256" key="4">
    <source>
        <dbReference type="ARBA" id="ARBA00022764"/>
    </source>
</evidence>
<dbReference type="PROSITE" id="PS51257">
    <property type="entry name" value="PROKAR_LIPOPROTEIN"/>
    <property type="match status" value="1"/>
</dbReference>
<dbReference type="GeneID" id="301682761"/>
<evidence type="ECO:0000256" key="1">
    <source>
        <dbReference type="ARBA" id="ARBA00004418"/>
    </source>
</evidence>
<accession>A0A5M3T316</accession>
<name>A0A5M3T316_LIMPL</name>
<reference evidence="5 6" key="1">
    <citation type="journal article" date="2019" name="J Genomics">
        <title>The Draft Genome of a Hydrogen-producing Cyanobacterium, Arthrospira platensis NIES-46.</title>
        <authorList>
            <person name="Suzuki S."/>
            <person name="Yamaguchi H."/>
            <person name="Kawachi M."/>
        </authorList>
    </citation>
    <scope>NUCLEOTIDE SEQUENCE [LARGE SCALE GENOMIC DNA]</scope>
    <source>
        <strain evidence="5 6">NIES-46</strain>
    </source>
</reference>
<keyword evidence="3" id="KW-0732">Signal</keyword>
<proteinExistence type="predicted"/>
<dbReference type="PANTHER" id="PTHR30222">
    <property type="entry name" value="SPERMIDINE/PUTRESCINE-BINDING PERIPLASMIC PROTEIN"/>
    <property type="match status" value="1"/>
</dbReference>
<evidence type="ECO:0000313" key="5">
    <source>
        <dbReference type="EMBL" id="GCE93854.1"/>
    </source>
</evidence>
<keyword evidence="4" id="KW-0574">Periplasm</keyword>
<evidence type="ECO:0000256" key="3">
    <source>
        <dbReference type="ARBA" id="ARBA00022729"/>
    </source>
</evidence>
<dbReference type="PRINTS" id="PR00909">
    <property type="entry name" value="SPERMDNBNDNG"/>
</dbReference>
<comment type="caution">
    <text evidence="5">The sequence shown here is derived from an EMBL/GenBank/DDBJ whole genome shotgun (WGS) entry which is preliminary data.</text>
</comment>
<evidence type="ECO:0000313" key="6">
    <source>
        <dbReference type="Proteomes" id="UP000326169"/>
    </source>
</evidence>
<dbReference type="InterPro" id="IPR006059">
    <property type="entry name" value="SBP"/>
</dbReference>
<dbReference type="InterPro" id="IPR001188">
    <property type="entry name" value="Sperm_putr-bd"/>
</dbReference>
<dbReference type="PANTHER" id="PTHR30222:SF17">
    <property type="entry name" value="SPERMIDINE_PUTRESCINE-BINDING PERIPLASMIC PROTEIN"/>
    <property type="match status" value="1"/>
</dbReference>
<dbReference type="Proteomes" id="UP000326169">
    <property type="component" value="Unassembled WGS sequence"/>
</dbReference>
<dbReference type="CDD" id="cd13590">
    <property type="entry name" value="PBP2_PotD_PotF_like"/>
    <property type="match status" value="1"/>
</dbReference>
<organism evidence="5 6">
    <name type="scientific">Limnospira platensis NIES-46</name>
    <dbReference type="NCBI Taxonomy" id="1236695"/>
    <lineage>
        <taxon>Bacteria</taxon>
        <taxon>Bacillati</taxon>
        <taxon>Cyanobacteriota</taxon>
        <taxon>Cyanophyceae</taxon>
        <taxon>Oscillatoriophycideae</taxon>
        <taxon>Oscillatoriales</taxon>
        <taxon>Sirenicapillariaceae</taxon>
        <taxon>Limnospira</taxon>
    </lineage>
</organism>
<keyword evidence="6" id="KW-1185">Reference proteome</keyword>
<gene>
    <name evidence="5" type="ORF">NIES46_19060</name>
</gene>
<dbReference type="Gene3D" id="3.40.190.10">
    <property type="entry name" value="Periplasmic binding protein-like II"/>
    <property type="match status" value="2"/>
</dbReference>
<protein>
    <submittedName>
        <fullName evidence="5">Spermidine/putrescine ABC transporter substrate-binding protein</fullName>
    </submittedName>
</protein>
<dbReference type="RefSeq" id="WP_006619344.1">
    <property type="nucleotide sequence ID" value="NZ_BIMW01000080.1"/>
</dbReference>
<dbReference type="SUPFAM" id="SSF53850">
    <property type="entry name" value="Periplasmic binding protein-like II"/>
    <property type="match status" value="1"/>
</dbReference>
<evidence type="ECO:0000256" key="2">
    <source>
        <dbReference type="ARBA" id="ARBA00022448"/>
    </source>
</evidence>
<keyword evidence="2" id="KW-0813">Transport</keyword>
<dbReference type="EMBL" id="BIMW01000080">
    <property type="protein sequence ID" value="GCE93854.1"/>
    <property type="molecule type" value="Genomic_DNA"/>
</dbReference>
<comment type="subcellular location">
    <subcellularLocation>
        <location evidence="1">Periplasm</location>
    </subcellularLocation>
</comment>
<dbReference type="PIRSF" id="PIRSF019574">
    <property type="entry name" value="Periplasmic_polyamine_BP"/>
    <property type="match status" value="1"/>
</dbReference>